<evidence type="ECO:0000313" key="1">
    <source>
        <dbReference type="EMBL" id="GAA1541650.1"/>
    </source>
</evidence>
<comment type="caution">
    <text evidence="1">The sequence shown here is derived from an EMBL/GenBank/DDBJ whole genome shotgun (WGS) entry which is preliminary data.</text>
</comment>
<accession>A0ABP4MFC5</accession>
<organism evidence="1 2">
    <name type="scientific">Dactylosporangium maewongense</name>
    <dbReference type="NCBI Taxonomy" id="634393"/>
    <lineage>
        <taxon>Bacteria</taxon>
        <taxon>Bacillati</taxon>
        <taxon>Actinomycetota</taxon>
        <taxon>Actinomycetes</taxon>
        <taxon>Micromonosporales</taxon>
        <taxon>Micromonosporaceae</taxon>
        <taxon>Dactylosporangium</taxon>
    </lineage>
</organism>
<dbReference type="Proteomes" id="UP001501470">
    <property type="component" value="Unassembled WGS sequence"/>
</dbReference>
<reference evidence="2" key="1">
    <citation type="journal article" date="2019" name="Int. J. Syst. Evol. Microbiol.">
        <title>The Global Catalogue of Microorganisms (GCM) 10K type strain sequencing project: providing services to taxonomists for standard genome sequencing and annotation.</title>
        <authorList>
            <consortium name="The Broad Institute Genomics Platform"/>
            <consortium name="The Broad Institute Genome Sequencing Center for Infectious Disease"/>
            <person name="Wu L."/>
            <person name="Ma J."/>
        </authorList>
    </citation>
    <scope>NUCLEOTIDE SEQUENCE [LARGE SCALE GENOMIC DNA]</scope>
    <source>
        <strain evidence="2">JCM 15933</strain>
    </source>
</reference>
<dbReference type="RefSeq" id="WP_344507037.1">
    <property type="nucleotide sequence ID" value="NZ_BAAAQD010000016.1"/>
</dbReference>
<dbReference type="EMBL" id="BAAAQD010000016">
    <property type="protein sequence ID" value="GAA1541650.1"/>
    <property type="molecule type" value="Genomic_DNA"/>
</dbReference>
<name>A0ABP4MFC5_9ACTN</name>
<gene>
    <name evidence="1" type="ORF">GCM10009827_071410</name>
</gene>
<evidence type="ECO:0000313" key="2">
    <source>
        <dbReference type="Proteomes" id="UP001501470"/>
    </source>
</evidence>
<keyword evidence="2" id="KW-1185">Reference proteome</keyword>
<sequence>MTWTEETRIGLEVALNEADVLGLRVSPVDDAAELLLHVCAQSEQTAPDPDPRRVLRLLGATRIRVLLREDPHGGYGPMIPLAGLDDVEAFYAALGGWYSMYGWEFLDRPARTAGWPAEPSLTADLRPGPAPHTLFWFTEGWKAGEGTGYCIEGTVEFAGLEVTRADGTPVPVEEFTADARHYWDVLFGRRGAPPQAQVAPAAALSWRQPVPFDDED</sequence>
<protein>
    <submittedName>
        <fullName evidence="1">Uncharacterized protein</fullName>
    </submittedName>
</protein>
<proteinExistence type="predicted"/>